<accession>A0ABS5DKC6</accession>
<comment type="caution">
    <text evidence="2">The sequence shown here is derived from an EMBL/GenBank/DDBJ whole genome shotgun (WGS) entry which is preliminary data.</text>
</comment>
<protein>
    <recommendedName>
        <fullName evidence="4">Transposase</fullName>
    </recommendedName>
</protein>
<feature type="region of interest" description="Disordered" evidence="1">
    <location>
        <begin position="147"/>
        <end position="170"/>
    </location>
</feature>
<keyword evidence="3" id="KW-1185">Reference proteome</keyword>
<evidence type="ECO:0000313" key="3">
    <source>
        <dbReference type="Proteomes" id="UP000674084"/>
    </source>
</evidence>
<dbReference type="EMBL" id="JAGPXE010000010">
    <property type="protein sequence ID" value="MBQ0926743.1"/>
    <property type="molecule type" value="Genomic_DNA"/>
</dbReference>
<dbReference type="Proteomes" id="UP000674084">
    <property type="component" value="Unassembled WGS sequence"/>
</dbReference>
<name>A0ABS5DKC6_9PSEU</name>
<dbReference type="RefSeq" id="WP_210971880.1">
    <property type="nucleotide sequence ID" value="NZ_JAGPXE010000010.1"/>
</dbReference>
<evidence type="ECO:0000256" key="1">
    <source>
        <dbReference type="SAM" id="MobiDB-lite"/>
    </source>
</evidence>
<evidence type="ECO:0008006" key="4">
    <source>
        <dbReference type="Google" id="ProtNLM"/>
    </source>
</evidence>
<organism evidence="2 3">
    <name type="scientific">Saccharopolyspora endophytica</name>
    <dbReference type="NCBI Taxonomy" id="543886"/>
    <lineage>
        <taxon>Bacteria</taxon>
        <taxon>Bacillati</taxon>
        <taxon>Actinomycetota</taxon>
        <taxon>Actinomycetes</taxon>
        <taxon>Pseudonocardiales</taxon>
        <taxon>Pseudonocardiaceae</taxon>
        <taxon>Saccharopolyspora</taxon>
    </lineage>
</organism>
<reference evidence="2 3" key="1">
    <citation type="submission" date="2021-04" db="EMBL/GenBank/DDBJ databases">
        <title>Whole-genome sequencing of Saccharopolyspora endophytica KCTC 19397.</title>
        <authorList>
            <person name="Ay H."/>
            <person name="Saygin H."/>
            <person name="Sahin N."/>
        </authorList>
    </citation>
    <scope>NUCLEOTIDE SEQUENCE [LARGE SCALE GENOMIC DNA]</scope>
    <source>
        <strain evidence="2 3">KCTC 19397</strain>
    </source>
</reference>
<sequence length="170" mass="19030">MITYRAILDVPRDLALYLARLLATHRRELGTRTGRRALSPFGQAVLGLRWFRDNTAIARLARDHGISRATAYRYLDEVTDVLADQHPDLHESRRQAKDDGWALVICNGKIFSSGRVSGKTISVKRTVIDRWCRSACDRRPTSCRAEWGANGGSTRRMPRPRAGSALVGQG</sequence>
<gene>
    <name evidence="2" type="ORF">KBO27_22575</name>
</gene>
<evidence type="ECO:0000313" key="2">
    <source>
        <dbReference type="EMBL" id="MBQ0926743.1"/>
    </source>
</evidence>
<proteinExistence type="predicted"/>